<dbReference type="EMBL" id="AP024448">
    <property type="protein sequence ID" value="BCS26983.1"/>
    <property type="molecule type" value="Genomic_DNA"/>
</dbReference>
<evidence type="ECO:0000313" key="2">
    <source>
        <dbReference type="EMBL" id="BCS26983.1"/>
    </source>
</evidence>
<sequence>MAGNNKGKGKKPAAPSGRAPQSNAAAGSVARDPYSGRRLQLPSIEGQYVLPNIPGRPTRTPEYARDRAPRPTVNPAPRFHPNDPTSSGQIYPARRLPAGPALIDSLPGRTRPQQPPASPAPASRQSPRPAQQASAAPRRSSDHQRRSTAPSPPQRLPVVGQWAGSDNRPAYGSSTGGRPGGPAPGGNPNRPRY</sequence>
<reference evidence="2" key="1">
    <citation type="submission" date="2021-01" db="EMBL/GenBank/DDBJ databases">
        <authorList>
            <consortium name="Aspergillus puulaauensis MK2 genome sequencing consortium"/>
            <person name="Kazuki M."/>
            <person name="Futagami T."/>
        </authorList>
    </citation>
    <scope>NUCLEOTIDE SEQUENCE</scope>
    <source>
        <strain evidence="2">MK2</strain>
    </source>
</reference>
<feature type="region of interest" description="Disordered" evidence="1">
    <location>
        <begin position="1"/>
        <end position="193"/>
    </location>
</feature>
<dbReference type="RefSeq" id="XP_041559177.1">
    <property type="nucleotide sequence ID" value="XM_041706831.1"/>
</dbReference>
<name>A0A7R7XU84_9EURO</name>
<dbReference type="AlphaFoldDB" id="A0A7R7XU84"/>
<dbReference type="GeneID" id="64976988"/>
<evidence type="ECO:0000256" key="1">
    <source>
        <dbReference type="SAM" id="MobiDB-lite"/>
    </source>
</evidence>
<evidence type="ECO:0000313" key="3">
    <source>
        <dbReference type="Proteomes" id="UP000654913"/>
    </source>
</evidence>
<gene>
    <name evidence="2" type="ORF">APUU_60031A</name>
</gene>
<organism evidence="2 3">
    <name type="scientific">Aspergillus puulaauensis</name>
    <dbReference type="NCBI Taxonomy" id="1220207"/>
    <lineage>
        <taxon>Eukaryota</taxon>
        <taxon>Fungi</taxon>
        <taxon>Dikarya</taxon>
        <taxon>Ascomycota</taxon>
        <taxon>Pezizomycotina</taxon>
        <taxon>Eurotiomycetes</taxon>
        <taxon>Eurotiomycetidae</taxon>
        <taxon>Eurotiales</taxon>
        <taxon>Aspergillaceae</taxon>
        <taxon>Aspergillus</taxon>
    </lineage>
</organism>
<proteinExistence type="predicted"/>
<feature type="compositionally biased region" description="Low complexity" evidence="1">
    <location>
        <begin position="120"/>
        <end position="138"/>
    </location>
</feature>
<dbReference type="OrthoDB" id="10581100at2759"/>
<keyword evidence="3" id="KW-1185">Reference proteome</keyword>
<protein>
    <submittedName>
        <fullName evidence="2">Uncharacterized protein</fullName>
    </submittedName>
</protein>
<dbReference type="Proteomes" id="UP000654913">
    <property type="component" value="Chromosome 6"/>
</dbReference>
<reference evidence="2" key="2">
    <citation type="submission" date="2021-02" db="EMBL/GenBank/DDBJ databases">
        <title>Aspergillus puulaauensis MK2 genome sequence.</title>
        <authorList>
            <person name="Futagami T."/>
            <person name="Mori K."/>
            <person name="Kadooka C."/>
            <person name="Tanaka T."/>
        </authorList>
    </citation>
    <scope>NUCLEOTIDE SEQUENCE</scope>
    <source>
        <strain evidence="2">MK2</strain>
    </source>
</reference>
<dbReference type="KEGG" id="apuu:APUU_60031A"/>
<feature type="compositionally biased region" description="Gly residues" evidence="1">
    <location>
        <begin position="174"/>
        <end position="184"/>
    </location>
</feature>
<accession>A0A7R7XU84</accession>